<dbReference type="EMBL" id="FNKY01000001">
    <property type="protein sequence ID" value="SDQ53077.1"/>
    <property type="molecule type" value="Genomic_DNA"/>
</dbReference>
<sequence length="68" mass="7718">MKTTFALILTAVLVLLWAFPVLTSKDFDMGRFAIDFCLFMGTYLMLVCPELFSPLARRTKQLTSRVPA</sequence>
<feature type="transmembrane region" description="Helical" evidence="1">
    <location>
        <begin position="33"/>
        <end position="52"/>
    </location>
</feature>
<organism evidence="2 3">
    <name type="scientific">Nitrosospira multiformis</name>
    <dbReference type="NCBI Taxonomy" id="1231"/>
    <lineage>
        <taxon>Bacteria</taxon>
        <taxon>Pseudomonadati</taxon>
        <taxon>Pseudomonadota</taxon>
        <taxon>Betaproteobacteria</taxon>
        <taxon>Nitrosomonadales</taxon>
        <taxon>Nitrosomonadaceae</taxon>
        <taxon>Nitrosospira</taxon>
    </lineage>
</organism>
<evidence type="ECO:0000313" key="3">
    <source>
        <dbReference type="Proteomes" id="UP000183471"/>
    </source>
</evidence>
<comment type="caution">
    <text evidence="2">The sequence shown here is derived from an EMBL/GenBank/DDBJ whole genome shotgun (WGS) entry which is preliminary data.</text>
</comment>
<gene>
    <name evidence="2" type="ORF">SAMN05216402_1204</name>
</gene>
<proteinExistence type="predicted"/>
<dbReference type="RefSeq" id="WP_107797639.1">
    <property type="nucleotide sequence ID" value="NZ_FNKY01000001.1"/>
</dbReference>
<evidence type="ECO:0008006" key="4">
    <source>
        <dbReference type="Google" id="ProtNLM"/>
    </source>
</evidence>
<evidence type="ECO:0000256" key="1">
    <source>
        <dbReference type="SAM" id="Phobius"/>
    </source>
</evidence>
<accession>A0ABY0TAD6</accession>
<evidence type="ECO:0000313" key="2">
    <source>
        <dbReference type="EMBL" id="SDQ53077.1"/>
    </source>
</evidence>
<dbReference type="Proteomes" id="UP000183471">
    <property type="component" value="Unassembled WGS sequence"/>
</dbReference>
<keyword evidence="1" id="KW-1133">Transmembrane helix</keyword>
<keyword evidence="3" id="KW-1185">Reference proteome</keyword>
<name>A0ABY0TAD6_9PROT</name>
<keyword evidence="1" id="KW-0812">Transmembrane</keyword>
<protein>
    <recommendedName>
        <fullName evidence="4">Chloramphenical resistance permease RarD</fullName>
    </recommendedName>
</protein>
<reference evidence="2 3" key="1">
    <citation type="submission" date="2016-10" db="EMBL/GenBank/DDBJ databases">
        <authorList>
            <person name="Varghese N."/>
            <person name="Submissions S."/>
        </authorList>
    </citation>
    <scope>NUCLEOTIDE SEQUENCE [LARGE SCALE GENOMIC DNA]</scope>
    <source>
        <strain evidence="2 3">Nl1</strain>
    </source>
</reference>
<keyword evidence="1" id="KW-0472">Membrane</keyword>